<dbReference type="SUPFAM" id="SSF51126">
    <property type="entry name" value="Pectin lyase-like"/>
    <property type="match status" value="1"/>
</dbReference>
<evidence type="ECO:0008006" key="4">
    <source>
        <dbReference type="Google" id="ProtNLM"/>
    </source>
</evidence>
<dbReference type="InterPro" id="IPR011050">
    <property type="entry name" value="Pectin_lyase_fold/virulence"/>
</dbReference>
<evidence type="ECO:0000313" key="2">
    <source>
        <dbReference type="EMBL" id="NCU50773.1"/>
    </source>
</evidence>
<dbReference type="Proteomes" id="UP000699985">
    <property type="component" value="Unassembled WGS sequence"/>
</dbReference>
<organism evidence="2 3">
    <name type="scientific">Candidatus Fonsibacter lacus</name>
    <dbReference type="NCBI Taxonomy" id="2576439"/>
    <lineage>
        <taxon>Bacteria</taxon>
        <taxon>Pseudomonadati</taxon>
        <taxon>Pseudomonadota</taxon>
        <taxon>Alphaproteobacteria</taxon>
        <taxon>Candidatus Pelagibacterales</taxon>
        <taxon>Candidatus Pelagibacterales incertae sedis</taxon>
        <taxon>Candidatus Fonsibacter</taxon>
    </lineage>
</organism>
<comment type="caution">
    <text evidence="2">The sequence shown here is derived from an EMBL/GenBank/DDBJ whole genome shotgun (WGS) entry which is preliminary data.</text>
</comment>
<dbReference type="InterPro" id="IPR051551">
    <property type="entry name" value="Autotransporter_adhesion"/>
</dbReference>
<evidence type="ECO:0000313" key="3">
    <source>
        <dbReference type="Proteomes" id="UP000699985"/>
    </source>
</evidence>
<dbReference type="EMBL" id="RGMI01000160">
    <property type="protein sequence ID" value="NCU50773.1"/>
    <property type="molecule type" value="Genomic_DNA"/>
</dbReference>
<reference evidence="2" key="1">
    <citation type="submission" date="2018-10" db="EMBL/GenBank/DDBJ databases">
        <title>Iterative Subtractive Binning of Freshwater Chronoseries Metagenomes Recovers Nearly Complete Genomes from over Four Hundred Novel Species.</title>
        <authorList>
            <person name="Rodriguez-R L.M."/>
            <person name="Tsementzi D."/>
            <person name="Luo C."/>
            <person name="Konstantinidis K.T."/>
        </authorList>
    </citation>
    <scope>NUCLEOTIDE SEQUENCE</scope>
    <source>
        <strain evidence="2">WB8_1A_003</strain>
    </source>
</reference>
<dbReference type="PANTHER" id="PTHR35037:SF3">
    <property type="entry name" value="C-TERMINAL REGION OF AIDA-LIKE PROTEIN"/>
    <property type="match status" value="1"/>
</dbReference>
<dbReference type="Gene3D" id="2.160.20.20">
    <property type="match status" value="1"/>
</dbReference>
<dbReference type="AlphaFoldDB" id="A0A966HQB3"/>
<gene>
    <name evidence="2" type="ORF">EBX29_03285</name>
</gene>
<proteinExistence type="predicted"/>
<accession>A0A966HQB3</accession>
<keyword evidence="1" id="KW-0732">Signal</keyword>
<dbReference type="InterPro" id="IPR012332">
    <property type="entry name" value="Autotransporter_pectin_lyase_C"/>
</dbReference>
<feature type="non-terminal residue" evidence="2">
    <location>
        <position position="205"/>
    </location>
</feature>
<dbReference type="PANTHER" id="PTHR35037">
    <property type="entry name" value="C-TERMINAL REGION OF AIDA-LIKE PROTEIN"/>
    <property type="match status" value="1"/>
</dbReference>
<evidence type="ECO:0000256" key="1">
    <source>
        <dbReference type="ARBA" id="ARBA00022729"/>
    </source>
</evidence>
<name>A0A966HQB3_9PROT</name>
<dbReference type="NCBIfam" id="TIGR02601">
    <property type="entry name" value="autotrns_rpt"/>
    <property type="match status" value="2"/>
</dbReference>
<dbReference type="InterPro" id="IPR013425">
    <property type="entry name" value="Autotrns_rpt"/>
</dbReference>
<dbReference type="Pfam" id="PF12951">
    <property type="entry name" value="PATR"/>
    <property type="match status" value="2"/>
</dbReference>
<sequence length="205" mass="19758">MADTLAVNGTITVASGATYQVNETDAVGAITGSGSIVIASGKTLTTTVNSSTSFDGIISGAGNLTKSGTATLTLTGTNTYSGKTNIAQGTLSISSDSNLGTAPVSYVSDQLTIANTMTLSLADGVIINANRGINLGGASIITNTGTGTILSIISGNGLTKSGTGTLVLSGANTYTSGTTISNGVAQAGISSTGSVTNGAFGTGTV</sequence>
<protein>
    <recommendedName>
        <fullName evidence="4">Autotransporter outer membrane beta-barrel domain-containing protein</fullName>
    </recommendedName>
</protein>